<dbReference type="SMART" id="SM00213">
    <property type="entry name" value="UBQ"/>
    <property type="match status" value="1"/>
</dbReference>
<feature type="domain" description="PARP catalytic" evidence="6">
    <location>
        <begin position="391"/>
        <end position="595"/>
    </location>
</feature>
<feature type="domain" description="Ubiquitin-like" evidence="3">
    <location>
        <begin position="1362"/>
        <end position="1437"/>
    </location>
</feature>
<evidence type="ECO:0000259" key="3">
    <source>
        <dbReference type="PROSITE" id="PS50053"/>
    </source>
</evidence>
<dbReference type="PROSITE" id="PS51059">
    <property type="entry name" value="PARP_CATALYTIC"/>
    <property type="match status" value="1"/>
</dbReference>
<dbReference type="PROSITE" id="PS51468">
    <property type="entry name" value="VIT"/>
    <property type="match status" value="1"/>
</dbReference>
<reference evidence="9" key="1">
    <citation type="submission" date="2025-08" db="UniProtKB">
        <authorList>
            <consortium name="RefSeq"/>
        </authorList>
    </citation>
    <scope>IDENTIFICATION</scope>
</reference>
<dbReference type="PANTHER" id="PTHR46530:SF1">
    <property type="entry name" value="PROTEIN MONO-ADP-RIBOSYLTRANSFERASE PARP4"/>
    <property type="match status" value="1"/>
</dbReference>
<dbReference type="Pfam" id="PF00644">
    <property type="entry name" value="PARP"/>
    <property type="match status" value="1"/>
</dbReference>
<dbReference type="InterPro" id="IPR029071">
    <property type="entry name" value="Ubiquitin-like_domsf"/>
</dbReference>
<dbReference type="InterPro" id="IPR012317">
    <property type="entry name" value="Poly(ADP-ribose)pol_cat_dom"/>
</dbReference>
<dbReference type="InterPro" id="IPR036465">
    <property type="entry name" value="vWFA_dom_sf"/>
</dbReference>
<dbReference type="Gene3D" id="3.10.20.90">
    <property type="entry name" value="Phosphatidylinositol 3-kinase Catalytic Subunit, Chain A, domain 1"/>
    <property type="match status" value="1"/>
</dbReference>
<accession>A0ABM0ZY58</accession>
<dbReference type="Proteomes" id="UP000694888">
    <property type="component" value="Unplaced"/>
</dbReference>
<dbReference type="InterPro" id="IPR036420">
    <property type="entry name" value="BRCT_dom_sf"/>
</dbReference>
<keyword evidence="1" id="KW-0520">NAD</keyword>
<organism evidence="8 9">
    <name type="scientific">Aplysia californica</name>
    <name type="common">California sea hare</name>
    <dbReference type="NCBI Taxonomy" id="6500"/>
    <lineage>
        <taxon>Eukaryota</taxon>
        <taxon>Metazoa</taxon>
        <taxon>Spiralia</taxon>
        <taxon>Lophotrochozoa</taxon>
        <taxon>Mollusca</taxon>
        <taxon>Gastropoda</taxon>
        <taxon>Heterobranchia</taxon>
        <taxon>Euthyneura</taxon>
        <taxon>Tectipleura</taxon>
        <taxon>Aplysiida</taxon>
        <taxon>Aplysioidea</taxon>
        <taxon>Aplysiidae</taxon>
        <taxon>Aplysia</taxon>
    </lineage>
</organism>
<dbReference type="PROSITE" id="PS50234">
    <property type="entry name" value="VWFA"/>
    <property type="match status" value="1"/>
</dbReference>
<evidence type="ECO:0000259" key="7">
    <source>
        <dbReference type="PROSITE" id="PS51468"/>
    </source>
</evidence>
<evidence type="ECO:0000313" key="8">
    <source>
        <dbReference type="Proteomes" id="UP000694888"/>
    </source>
</evidence>
<dbReference type="RefSeq" id="XP_012936925.2">
    <property type="nucleotide sequence ID" value="XM_013081471.2"/>
</dbReference>
<dbReference type="InterPro" id="IPR000626">
    <property type="entry name" value="Ubiquitin-like_dom"/>
</dbReference>
<evidence type="ECO:0000259" key="5">
    <source>
        <dbReference type="PROSITE" id="PS50234"/>
    </source>
</evidence>
<dbReference type="SUPFAM" id="SSF52113">
    <property type="entry name" value="BRCT domain"/>
    <property type="match status" value="1"/>
</dbReference>
<evidence type="ECO:0000256" key="2">
    <source>
        <dbReference type="SAM" id="MobiDB-lite"/>
    </source>
</evidence>
<dbReference type="PANTHER" id="PTHR46530">
    <property type="entry name" value="PROTEIN MONO-ADP-RIBOSYLTRANSFERASE PARP4"/>
    <property type="match status" value="1"/>
</dbReference>
<feature type="compositionally biased region" description="Acidic residues" evidence="2">
    <location>
        <begin position="1484"/>
        <end position="1493"/>
    </location>
</feature>
<dbReference type="Pfam" id="PF13768">
    <property type="entry name" value="VWA_3"/>
    <property type="match status" value="1"/>
</dbReference>
<dbReference type="SMART" id="SM00327">
    <property type="entry name" value="VWA"/>
    <property type="match status" value="1"/>
</dbReference>
<dbReference type="InterPro" id="IPR002035">
    <property type="entry name" value="VWF_A"/>
</dbReference>
<feature type="non-terminal residue" evidence="9">
    <location>
        <position position="1528"/>
    </location>
</feature>
<dbReference type="InterPro" id="IPR001357">
    <property type="entry name" value="BRCT_dom"/>
</dbReference>
<dbReference type="SMART" id="SM00292">
    <property type="entry name" value="BRCT"/>
    <property type="match status" value="1"/>
</dbReference>
<keyword evidence="1" id="KW-0328">Glycosyltransferase</keyword>
<dbReference type="InterPro" id="IPR036616">
    <property type="entry name" value="Poly(ADP-ribose)pol_reg_dom_sf"/>
</dbReference>
<dbReference type="PROSITE" id="PS50172">
    <property type="entry name" value="BRCT"/>
    <property type="match status" value="1"/>
</dbReference>
<feature type="domain" description="VWFA" evidence="5">
    <location>
        <begin position="891"/>
        <end position="1060"/>
    </location>
</feature>
<dbReference type="SUPFAM" id="SSF53300">
    <property type="entry name" value="vWA-like"/>
    <property type="match status" value="1"/>
</dbReference>
<dbReference type="Pfam" id="PF00533">
    <property type="entry name" value="BRCT"/>
    <property type="match status" value="1"/>
</dbReference>
<name>A0ABM0ZY58_APLCA</name>
<dbReference type="EC" id="2.4.2.-" evidence="1"/>
<evidence type="ECO:0000313" key="9">
    <source>
        <dbReference type="RefSeq" id="XP_012936925.2"/>
    </source>
</evidence>
<dbReference type="Gene3D" id="3.90.228.10">
    <property type="match status" value="1"/>
</dbReference>
<feature type="region of interest" description="Disordered" evidence="2">
    <location>
        <begin position="1477"/>
        <end position="1505"/>
    </location>
</feature>
<evidence type="ECO:0000256" key="1">
    <source>
        <dbReference type="RuleBase" id="RU362114"/>
    </source>
</evidence>
<dbReference type="Pfam" id="PF08487">
    <property type="entry name" value="VIT"/>
    <property type="match status" value="1"/>
</dbReference>
<dbReference type="SMART" id="SM00609">
    <property type="entry name" value="VIT"/>
    <property type="match status" value="1"/>
</dbReference>
<dbReference type="Pfam" id="PF00240">
    <property type="entry name" value="ubiquitin"/>
    <property type="match status" value="1"/>
</dbReference>
<dbReference type="InterPro" id="IPR013694">
    <property type="entry name" value="VIT"/>
</dbReference>
<dbReference type="Gene3D" id="3.40.50.10190">
    <property type="entry name" value="BRCT domain"/>
    <property type="match status" value="1"/>
</dbReference>
<keyword evidence="1" id="KW-0808">Transferase</keyword>
<protein>
    <recommendedName>
        <fullName evidence="1">Poly [ADP-ribose] polymerase</fullName>
        <shortName evidence="1">PARP</shortName>
        <ecNumber evidence="1">2.4.2.-</ecNumber>
    </recommendedName>
</protein>
<dbReference type="PROSITE" id="PS50053">
    <property type="entry name" value="UBIQUITIN_2"/>
    <property type="match status" value="1"/>
</dbReference>
<keyword evidence="8" id="KW-1185">Reference proteome</keyword>
<dbReference type="Gene3D" id="3.40.50.410">
    <property type="entry name" value="von Willebrand factor, type A domain"/>
    <property type="match status" value="1"/>
</dbReference>
<dbReference type="SUPFAM" id="SSF54236">
    <property type="entry name" value="Ubiquitin-like"/>
    <property type="match status" value="1"/>
</dbReference>
<sequence>MKWDKMIFEGIIIALDLGYTVGFKKKSELRKKIVENGGTISYIVTRKCSFVVTSDPEKVDVSSKCRMAVKYGLPVLSLDYVWDCLRAGALYDTSSYVVGGKSSVLDFKAGKISALKNKEEKKKVSSRTSFNPRTTRIWHDSDSDTPEFDENAFEIAKYAFFSGFNKQLKCEQLQVVELQAVPRSRGTDSNLMEVSGKEDVLKFRVVLQTGSWADLKDGKVGHREYRFLPTADKALAVFAMVCEDAEKRQGSKSCLPPRGVGSQQLQKYIAEKLKVDEGCSDEVKDVVEHVWREAMSEVNSVLGNISGIKVEQVEQAEAILIKIREAIKGGKSEIVVLELIKEFYSTLPHKQESSNITKDQRARWLVRKQDMCQLIKDMTAVSEMTNFETRADVVAKYAALRCHIKHLAGTSHMNVENMVISSLEGKHKNVSVANVFEIWRQEEDMNFRHDLDPKQLLFHCSKVENFVGILSRGLLLPKVVVDDYGGTRTDAGMLGSGIYFASAASTSMKYSMASKTKGSRLLLVSEVALGRVKDYTSHDTTLTGPPEGYDSTHGVSKVKDSSSAFEDDEYVVYNVAQQRLRYLVEFTLPEDSVCPIIMVPTEPTLMQDTDTGTISMSDVTDIANPLAKVKAGLQGSGDADVELRGVHIRAKLLDLAAQVVVLQEYVNNSSKAIEAKYVFPLDDAAVVCGFEAFINGKHIVGEVKEKEKAHREYREAISQGHGAYLMDQEETPDVFTVSVGNLPAGACVLIKITYVAELQVDQELIDFKMPASVAPWREDAAFKQNTQNDLQSEKVSSASKTSVQVAVEMPFDIRTLDCPTHKVKIKQTASKAYLEVVQGQAFGSGFQLLIGLAEIHVPRMWVERLPNDEQNLACMLTFYPEFETSELTDGELLLVLDTSNSMKGKPLTDAKKVALLALAELPPDWHFNVARFGSDYEELFPGPLANTAENMEKAAAFIQESVANMGSTCVQNLLQAYQLLPRSDAPRNIFLVSDGHINSDNFVLRLASESNEHLRVFTFGVSDTCNNYWLKSLSRVSGGAFEFFDTKTKSKWEPKVKGQMSKACQAGLTSVSVEWCQHDNLPALQAPEHITSLFNGSRQVVYGFVPNCTMAVLKAKVGGQEVSTVVSTSELSITEGLLVHRLTARALIRDFEDGVLSTDRTQHEVAKMNLKSTVIDLSKEYSIVTQFTSFIAVEKREENEKDLLKTGPSMAELVDKEGVDILDYMGWTEVPKDEPPAFDLLLEEISEQLRMNRLSVNLMIQLDTVENQYQQLRQEHRACSPDVLRTAEVLTDAYLYQGKDDMALSVAESAYRDAHEGMRSLVEKEEYAAAARGLERLRQRVNQRETGRLGYSLPLPKYVDGGSVTVVTMSGKTMAIPCCGETTVLELKRIIWEREGSPIEQQRLVYDGIQCEDQATLHEYHVADSAKIYLVQRLRGGGAAEAELATVGSNVMEERQESESDEDMGMGLFDAEICSASPRKMAEPEAEESESEPDIGFGLFDDDTPAVMEKHDDKAKGILVSAKQKKLK</sequence>
<dbReference type="CDD" id="cd17039">
    <property type="entry name" value="Ubl_ubiquitin_like"/>
    <property type="match status" value="1"/>
</dbReference>
<dbReference type="GeneID" id="101846207"/>
<gene>
    <name evidence="9" type="primary">LOC101846207</name>
</gene>
<dbReference type="InterPro" id="IPR019956">
    <property type="entry name" value="Ubiquitin_dom"/>
</dbReference>
<feature type="domain" description="VIT" evidence="7">
    <location>
        <begin position="627"/>
        <end position="756"/>
    </location>
</feature>
<dbReference type="PRINTS" id="PR00348">
    <property type="entry name" value="UBIQUITIN"/>
</dbReference>
<dbReference type="SUPFAM" id="SSF47587">
    <property type="entry name" value="Domain of poly(ADP-ribose) polymerase"/>
    <property type="match status" value="1"/>
</dbReference>
<dbReference type="Gene3D" id="1.20.142.10">
    <property type="entry name" value="Poly(ADP-ribose) polymerase, regulatory domain"/>
    <property type="match status" value="1"/>
</dbReference>
<dbReference type="InterPro" id="IPR031273">
    <property type="entry name" value="PARP4"/>
</dbReference>
<evidence type="ECO:0000259" key="4">
    <source>
        <dbReference type="PROSITE" id="PS50172"/>
    </source>
</evidence>
<dbReference type="CDD" id="cd17726">
    <property type="entry name" value="BRCT_PARP4_like"/>
    <property type="match status" value="1"/>
</dbReference>
<proteinExistence type="predicted"/>
<feature type="domain" description="BRCT" evidence="4">
    <location>
        <begin position="3"/>
        <end position="98"/>
    </location>
</feature>
<dbReference type="SUPFAM" id="SSF56399">
    <property type="entry name" value="ADP-ribosylation"/>
    <property type="match status" value="1"/>
</dbReference>
<evidence type="ECO:0000259" key="6">
    <source>
        <dbReference type="PROSITE" id="PS51059"/>
    </source>
</evidence>